<keyword evidence="3" id="KW-1185">Reference proteome</keyword>
<name>A0ABM9PCD3_9FLAO</name>
<organism evidence="2 3">
    <name type="scientific">Tenacibaculum polynesiense</name>
    <dbReference type="NCBI Taxonomy" id="3137857"/>
    <lineage>
        <taxon>Bacteria</taxon>
        <taxon>Pseudomonadati</taxon>
        <taxon>Bacteroidota</taxon>
        <taxon>Flavobacteriia</taxon>
        <taxon>Flavobacteriales</taxon>
        <taxon>Flavobacteriaceae</taxon>
        <taxon>Tenacibaculum</taxon>
    </lineage>
</organism>
<dbReference type="RefSeq" id="WP_348717381.1">
    <property type="nucleotide sequence ID" value="NZ_CAXJIO010000012.1"/>
</dbReference>
<protein>
    <recommendedName>
        <fullName evidence="4">DUF4468 domain-containing protein</fullName>
    </recommendedName>
</protein>
<dbReference type="EMBL" id="CAXJIO010000012">
    <property type="protein sequence ID" value="CAL2103265.1"/>
    <property type="molecule type" value="Genomic_DNA"/>
</dbReference>
<comment type="caution">
    <text evidence="2">The sequence shown here is derived from an EMBL/GenBank/DDBJ whole genome shotgun (WGS) entry which is preliminary data.</text>
</comment>
<accession>A0ABM9PCD3</accession>
<evidence type="ECO:0008006" key="4">
    <source>
        <dbReference type="Google" id="ProtNLM"/>
    </source>
</evidence>
<gene>
    <name evidence="2" type="ORF">T190423A01A_30379</name>
</gene>
<sequence>MRKNFKKATIFLMLLLTVTLYSQTDGYNEMYQLKKINNELEKHYDKSVFQTYYKLVSIKDDVLKIKKFFYTKKGLFNNGEFYLPMNSIDVSNIKYKKKSVLIRTKEKKRVIEKKDKGKTTKFFGLYLKSYAGKKMDKEIMEMLIELFKKH</sequence>
<feature type="signal peptide" evidence="1">
    <location>
        <begin position="1"/>
        <end position="24"/>
    </location>
</feature>
<reference evidence="2 3" key="1">
    <citation type="submission" date="2024-05" db="EMBL/GenBank/DDBJ databases">
        <authorList>
            <person name="Duchaud E."/>
        </authorList>
    </citation>
    <scope>NUCLEOTIDE SEQUENCE [LARGE SCALE GENOMIC DNA]</scope>
    <source>
        <strain evidence="2">Ena-SAMPLE-TAB-13-05-2024-13:56:06:370-140308</strain>
    </source>
</reference>
<feature type="chain" id="PRO_5046450787" description="DUF4468 domain-containing protein" evidence="1">
    <location>
        <begin position="25"/>
        <end position="150"/>
    </location>
</feature>
<dbReference type="Proteomes" id="UP001497527">
    <property type="component" value="Unassembled WGS sequence"/>
</dbReference>
<keyword evidence="1" id="KW-0732">Signal</keyword>
<evidence type="ECO:0000313" key="3">
    <source>
        <dbReference type="Proteomes" id="UP001497527"/>
    </source>
</evidence>
<evidence type="ECO:0000313" key="2">
    <source>
        <dbReference type="EMBL" id="CAL2103265.1"/>
    </source>
</evidence>
<evidence type="ECO:0000256" key="1">
    <source>
        <dbReference type="SAM" id="SignalP"/>
    </source>
</evidence>
<proteinExistence type="predicted"/>